<evidence type="ECO:0000256" key="4">
    <source>
        <dbReference type="ARBA" id="ARBA00022705"/>
    </source>
</evidence>
<feature type="region of interest" description="Disordered" evidence="12">
    <location>
        <begin position="312"/>
        <end position="380"/>
    </location>
</feature>
<dbReference type="CDD" id="cd08768">
    <property type="entry name" value="Cdc6_C"/>
    <property type="match status" value="1"/>
</dbReference>
<dbReference type="GO" id="GO:0003682">
    <property type="term" value="F:chromatin binding"/>
    <property type="evidence" value="ECO:0007669"/>
    <property type="project" value="InterPro"/>
</dbReference>
<gene>
    <name evidence="14" type="primary">LOC107725193</name>
</gene>
<keyword evidence="9 11" id="KW-0238">DNA-binding</keyword>
<keyword evidence="7 11" id="KW-0067">ATP-binding</keyword>
<keyword evidence="4 11" id="KW-0235">DNA replication</keyword>
<protein>
    <recommendedName>
        <fullName evidence="3 11">Origin recognition complex subunit 1</fullName>
    </recommendedName>
</protein>
<dbReference type="GO" id="GO:0006270">
    <property type="term" value="P:DNA replication initiation"/>
    <property type="evidence" value="ECO:0007669"/>
    <property type="project" value="TreeGrafter"/>
</dbReference>
<dbReference type="Gene3D" id="3.40.50.300">
    <property type="entry name" value="P-loop containing nucleotide triphosphate hydrolases"/>
    <property type="match status" value="1"/>
</dbReference>
<evidence type="ECO:0000256" key="12">
    <source>
        <dbReference type="SAM" id="MobiDB-lite"/>
    </source>
</evidence>
<dbReference type="FunFam" id="2.30.30.490:FF:000010">
    <property type="entry name" value="Origin recognition complex subunit 1"/>
    <property type="match status" value="1"/>
</dbReference>
<keyword evidence="15" id="KW-1185">Reference proteome</keyword>
<feature type="region of interest" description="Disordered" evidence="12">
    <location>
        <begin position="395"/>
        <end position="496"/>
    </location>
</feature>
<dbReference type="GO" id="GO:0033314">
    <property type="term" value="P:mitotic DNA replication checkpoint signaling"/>
    <property type="evidence" value="ECO:0007669"/>
    <property type="project" value="TreeGrafter"/>
</dbReference>
<dbReference type="SUPFAM" id="SSF52540">
    <property type="entry name" value="P-loop containing nucleoside triphosphate hydrolases"/>
    <property type="match status" value="1"/>
</dbReference>
<reference evidence="14" key="2">
    <citation type="submission" date="2025-09" db="UniProtKB">
        <authorList>
            <consortium name="Ensembl"/>
        </authorList>
    </citation>
    <scope>IDENTIFICATION</scope>
</reference>
<dbReference type="PANTHER" id="PTHR10763">
    <property type="entry name" value="CELL DIVISION CONTROL PROTEIN 6-RELATED"/>
    <property type="match status" value="1"/>
</dbReference>
<comment type="subcellular location">
    <subcellularLocation>
        <location evidence="1 11">Nucleus</location>
    </subcellularLocation>
</comment>
<dbReference type="PANTHER" id="PTHR10763:SF23">
    <property type="entry name" value="ORIGIN RECOGNITION COMPLEX SUBUNIT 1"/>
    <property type="match status" value="1"/>
</dbReference>
<proteinExistence type="inferred from homology"/>
<dbReference type="InterPro" id="IPR001025">
    <property type="entry name" value="BAH_dom"/>
</dbReference>
<dbReference type="Gene3D" id="2.30.30.490">
    <property type="match status" value="1"/>
</dbReference>
<dbReference type="SMART" id="SM01074">
    <property type="entry name" value="Cdc6_C"/>
    <property type="match status" value="1"/>
</dbReference>
<evidence type="ECO:0000256" key="10">
    <source>
        <dbReference type="ARBA" id="ARBA00023242"/>
    </source>
</evidence>
<evidence type="ECO:0000313" key="14">
    <source>
        <dbReference type="Ensembl" id="ENSSRHP00000063688.1"/>
    </source>
</evidence>
<accession>A0A673KB13</accession>
<comment type="subunit">
    <text evidence="11">ORC is composed of six subunits.</text>
</comment>
<feature type="region of interest" description="Disordered" evidence="12">
    <location>
        <begin position="169"/>
        <end position="198"/>
    </location>
</feature>
<dbReference type="GO" id="GO:0005664">
    <property type="term" value="C:nuclear origin of replication recognition complex"/>
    <property type="evidence" value="ECO:0007669"/>
    <property type="project" value="TreeGrafter"/>
</dbReference>
<feature type="domain" description="BAH" evidence="13">
    <location>
        <begin position="46"/>
        <end position="169"/>
    </location>
</feature>
<dbReference type="CDD" id="cd04719">
    <property type="entry name" value="BAH_Orc1p_animal"/>
    <property type="match status" value="1"/>
</dbReference>
<feature type="compositionally biased region" description="Basic and acidic residues" evidence="12">
    <location>
        <begin position="319"/>
        <end position="347"/>
    </location>
</feature>
<evidence type="ECO:0000256" key="7">
    <source>
        <dbReference type="ARBA" id="ARBA00022840"/>
    </source>
</evidence>
<evidence type="ECO:0000256" key="5">
    <source>
        <dbReference type="ARBA" id="ARBA00022723"/>
    </source>
</evidence>
<evidence type="ECO:0000256" key="6">
    <source>
        <dbReference type="ARBA" id="ARBA00022741"/>
    </source>
</evidence>
<dbReference type="InterPro" id="IPR043151">
    <property type="entry name" value="BAH_sf"/>
</dbReference>
<dbReference type="GO" id="GO:0016887">
    <property type="term" value="F:ATP hydrolysis activity"/>
    <property type="evidence" value="ECO:0007669"/>
    <property type="project" value="InterPro"/>
</dbReference>
<evidence type="ECO:0000256" key="9">
    <source>
        <dbReference type="ARBA" id="ARBA00023125"/>
    </source>
</evidence>
<keyword evidence="5" id="KW-0479">Metal-binding</keyword>
<dbReference type="PROSITE" id="PS51038">
    <property type="entry name" value="BAH"/>
    <property type="match status" value="1"/>
</dbReference>
<dbReference type="InterPro" id="IPR003959">
    <property type="entry name" value="ATPase_AAA_core"/>
</dbReference>
<dbReference type="Gene3D" id="1.10.8.60">
    <property type="match status" value="1"/>
</dbReference>
<sequence>MSRYITRLRMRRAYKWNGRPVSKDRKLKRQYYESMSISVEGKTEDVTVSLGQYILIEGDDDDNPFVAQLLKLYTDDSGKKKTAVVQWFVRMCEVPQNKRKLLGRDPHPQEIFFYQDRSCDNEVDGETILGAVQIEYVPVEDPFPKGKSKGILFVKLLWDTKSFRALNPELMQPPQSSKSPPPSSHGTQTRALPTPDLSVMKRAMSGILTRGSMSTGKMSSSEAESLHSASKLSAAKALSAKRRSRAVSGPHVRKKLDLCSPSKNMTRDDVLGEILDEHTEKTLTSKLNTSPTGRISISIRLTRLNLNEEECVSPLSSHSPDKPRLTAYDKDDATRARTPSRRKDALREPALAALAEEEHEYSPVQTAATPCSKRKSAQLESSRIRKQLNLLGNTVDLQSDGEDGDDDDCFVPAKIDLQSSSDEEEEAKIDSEDELIVKKRRGSGTSRSTEKTRVSARTPRKTPSKKTAPATPRTPRHATPSIPSRSAPAKKPGNVLEEARVSCQKLQETTVLLVDELDLLWTRKQNVMYNLFDWPTRRNARLVVLTIANTMDLPERIMINRVASRLGLTRMSFQPYTFKQLQQIITSRLNRVKAFEEDALQLVSRKVAALSGDARRCLDICRRATEICEHSGSQKNSSGLVGMSHVMEALDEMFSSSYIAAIRCASVQEQLFLRAVIAEFRRLGLEEATFQQVFVQHQALCRVEGLQPVNVSEGLTVCQRLGSCRLLLLEGSRLDLFLRIRLNVSQDDVLFALKAD</sequence>
<dbReference type="Pfam" id="PF09079">
    <property type="entry name" value="WHD_Cdc6"/>
    <property type="match status" value="1"/>
</dbReference>
<feature type="compositionally biased region" description="Acidic residues" evidence="12">
    <location>
        <begin position="421"/>
        <end position="434"/>
    </location>
</feature>
<comment type="similarity">
    <text evidence="2 11">Belongs to the ORC1 family.</text>
</comment>
<dbReference type="InterPro" id="IPR050311">
    <property type="entry name" value="ORC1/CDC6"/>
</dbReference>
<dbReference type="Pfam" id="PF01426">
    <property type="entry name" value="BAH"/>
    <property type="match status" value="1"/>
</dbReference>
<evidence type="ECO:0000256" key="3">
    <source>
        <dbReference type="ARBA" id="ARBA00019081"/>
    </source>
</evidence>
<evidence type="ECO:0000256" key="11">
    <source>
        <dbReference type="RuleBase" id="RU365058"/>
    </source>
</evidence>
<dbReference type="GO" id="GO:0046872">
    <property type="term" value="F:metal ion binding"/>
    <property type="evidence" value="ECO:0007669"/>
    <property type="project" value="UniProtKB-KW"/>
</dbReference>
<dbReference type="GO" id="GO:0005524">
    <property type="term" value="F:ATP binding"/>
    <property type="evidence" value="ECO:0007669"/>
    <property type="project" value="UniProtKB-KW"/>
</dbReference>
<feature type="compositionally biased region" description="Low complexity" evidence="12">
    <location>
        <begin position="465"/>
        <end position="480"/>
    </location>
</feature>
<feature type="compositionally biased region" description="Acidic residues" evidence="12">
    <location>
        <begin position="399"/>
        <end position="409"/>
    </location>
</feature>
<dbReference type="AlphaFoldDB" id="A0A673KB13"/>
<dbReference type="Proteomes" id="UP000472270">
    <property type="component" value="Unassembled WGS sequence"/>
</dbReference>
<dbReference type="Pfam" id="PF17872">
    <property type="entry name" value="AAA_lid_10"/>
    <property type="match status" value="1"/>
</dbReference>
<comment type="function">
    <text evidence="11">Component of the origin recognition complex (ORC) that binds origins of replication. DNA-binding is ATP-dependent, however specific DNA sequences that define origins of replication have not been identified so far. ORC is required to assemble the pre-replication complex necessary to initiate DNA replication.</text>
</comment>
<evidence type="ECO:0000256" key="2">
    <source>
        <dbReference type="ARBA" id="ARBA00008398"/>
    </source>
</evidence>
<keyword evidence="6 11" id="KW-0547">Nucleotide-binding</keyword>
<dbReference type="Pfam" id="PF00004">
    <property type="entry name" value="AAA"/>
    <property type="match status" value="1"/>
</dbReference>
<evidence type="ECO:0000256" key="8">
    <source>
        <dbReference type="ARBA" id="ARBA00022842"/>
    </source>
</evidence>
<evidence type="ECO:0000313" key="15">
    <source>
        <dbReference type="Proteomes" id="UP000472270"/>
    </source>
</evidence>
<feature type="region of interest" description="Disordered" evidence="12">
    <location>
        <begin position="234"/>
        <end position="263"/>
    </location>
</feature>
<dbReference type="SMART" id="SM00439">
    <property type="entry name" value="BAH"/>
    <property type="match status" value="1"/>
</dbReference>
<evidence type="ECO:0000256" key="1">
    <source>
        <dbReference type="ARBA" id="ARBA00004123"/>
    </source>
</evidence>
<keyword evidence="10 11" id="KW-0539">Nucleus</keyword>
<reference evidence="14" key="1">
    <citation type="submission" date="2025-08" db="UniProtKB">
        <authorList>
            <consortium name="Ensembl"/>
        </authorList>
    </citation>
    <scope>IDENTIFICATION</scope>
</reference>
<dbReference type="InterPro" id="IPR027417">
    <property type="entry name" value="P-loop_NTPase"/>
</dbReference>
<dbReference type="Ensembl" id="ENSSRHT00000065452.1">
    <property type="protein sequence ID" value="ENSSRHP00000063688.1"/>
    <property type="gene ID" value="ENSSRHG00000031724.1"/>
</dbReference>
<evidence type="ECO:0000259" key="13">
    <source>
        <dbReference type="PROSITE" id="PS51038"/>
    </source>
</evidence>
<keyword evidence="8" id="KW-0460">Magnesium</keyword>
<dbReference type="FunFam" id="1.10.8.60:FF:000062">
    <property type="entry name" value="Origin recognition complex subunit 1"/>
    <property type="match status" value="1"/>
</dbReference>
<dbReference type="GO" id="GO:0003688">
    <property type="term" value="F:DNA replication origin binding"/>
    <property type="evidence" value="ECO:0007669"/>
    <property type="project" value="TreeGrafter"/>
</dbReference>
<organism evidence="14 15">
    <name type="scientific">Sinocyclocheilus rhinocerous</name>
    <dbReference type="NCBI Taxonomy" id="307959"/>
    <lineage>
        <taxon>Eukaryota</taxon>
        <taxon>Metazoa</taxon>
        <taxon>Chordata</taxon>
        <taxon>Craniata</taxon>
        <taxon>Vertebrata</taxon>
        <taxon>Euteleostomi</taxon>
        <taxon>Actinopterygii</taxon>
        <taxon>Neopterygii</taxon>
        <taxon>Teleostei</taxon>
        <taxon>Ostariophysi</taxon>
        <taxon>Cypriniformes</taxon>
        <taxon>Cyprinidae</taxon>
        <taxon>Cyprininae</taxon>
        <taxon>Sinocyclocheilus</taxon>
    </lineage>
</organism>
<name>A0A673KB13_9TELE</name>
<dbReference type="InterPro" id="IPR015163">
    <property type="entry name" value="Cdc6_C"/>
</dbReference>
<dbReference type="InterPro" id="IPR041083">
    <property type="entry name" value="AAA_lid_10"/>
</dbReference>